<dbReference type="PANTHER" id="PTHR43280">
    <property type="entry name" value="ARAC-FAMILY TRANSCRIPTIONAL REGULATOR"/>
    <property type="match status" value="1"/>
</dbReference>
<keyword evidence="3" id="KW-0804">Transcription</keyword>
<gene>
    <name evidence="5" type="ORF">AAY42_04470</name>
</gene>
<keyword evidence="6" id="KW-1185">Reference proteome</keyword>
<reference evidence="5 6" key="1">
    <citation type="submission" date="2015-04" db="EMBL/GenBank/DDBJ databases">
        <title>Complete genome of flavobacterium.</title>
        <authorList>
            <person name="Kwon Y.M."/>
            <person name="Kim S.-J."/>
        </authorList>
    </citation>
    <scope>NUCLEOTIDE SEQUENCE [LARGE SCALE GENOMIC DNA]</scope>
    <source>
        <strain evidence="5 6">DK169</strain>
    </source>
</reference>
<dbReference type="PROSITE" id="PS01124">
    <property type="entry name" value="HTH_ARAC_FAMILY_2"/>
    <property type="match status" value="1"/>
</dbReference>
<comment type="caution">
    <text evidence="5">The sequence shown here is derived from an EMBL/GenBank/DDBJ whole genome shotgun (WGS) entry which is preliminary data.</text>
</comment>
<dbReference type="Pfam" id="PF12833">
    <property type="entry name" value="HTH_18"/>
    <property type="match status" value="1"/>
</dbReference>
<evidence type="ECO:0000256" key="1">
    <source>
        <dbReference type="ARBA" id="ARBA00023015"/>
    </source>
</evidence>
<keyword evidence="1" id="KW-0805">Transcription regulation</keyword>
<dbReference type="PROSITE" id="PS00041">
    <property type="entry name" value="HTH_ARAC_FAMILY_1"/>
    <property type="match status" value="1"/>
</dbReference>
<dbReference type="GO" id="GO:0043565">
    <property type="term" value="F:sequence-specific DNA binding"/>
    <property type="evidence" value="ECO:0007669"/>
    <property type="project" value="InterPro"/>
</dbReference>
<evidence type="ECO:0000256" key="3">
    <source>
        <dbReference type="ARBA" id="ARBA00023163"/>
    </source>
</evidence>
<dbReference type="Gene3D" id="1.10.10.60">
    <property type="entry name" value="Homeodomain-like"/>
    <property type="match status" value="1"/>
</dbReference>
<dbReference type="AlphaFoldDB" id="A0A0Q0WUV8"/>
<dbReference type="STRING" id="346185.AAY42_04470"/>
<evidence type="ECO:0000256" key="2">
    <source>
        <dbReference type="ARBA" id="ARBA00023125"/>
    </source>
</evidence>
<organism evidence="5 6">
    <name type="scientific">Flagellimonas eckloniae</name>
    <dbReference type="NCBI Taxonomy" id="346185"/>
    <lineage>
        <taxon>Bacteria</taxon>
        <taxon>Pseudomonadati</taxon>
        <taxon>Bacteroidota</taxon>
        <taxon>Flavobacteriia</taxon>
        <taxon>Flavobacteriales</taxon>
        <taxon>Flavobacteriaceae</taxon>
        <taxon>Flagellimonas</taxon>
    </lineage>
</organism>
<dbReference type="Proteomes" id="UP000050827">
    <property type="component" value="Unassembled WGS sequence"/>
</dbReference>
<dbReference type="EMBL" id="LCTZ01000002">
    <property type="protein sequence ID" value="KQC29238.1"/>
    <property type="molecule type" value="Genomic_DNA"/>
</dbReference>
<dbReference type="PRINTS" id="PR00032">
    <property type="entry name" value="HTHARAC"/>
</dbReference>
<keyword evidence="2" id="KW-0238">DNA-binding</keyword>
<dbReference type="SMART" id="SM00342">
    <property type="entry name" value="HTH_ARAC"/>
    <property type="match status" value="1"/>
</dbReference>
<feature type="domain" description="HTH araC/xylS-type" evidence="4">
    <location>
        <begin position="162"/>
        <end position="260"/>
    </location>
</feature>
<dbReference type="RefSeq" id="WP_055392800.1">
    <property type="nucleotide sequence ID" value="NZ_LCTZ01000002.1"/>
</dbReference>
<accession>A0A0Q0WUV8</accession>
<name>A0A0Q0WUV8_9FLAO</name>
<dbReference type="GO" id="GO:0003700">
    <property type="term" value="F:DNA-binding transcription factor activity"/>
    <property type="evidence" value="ECO:0007669"/>
    <property type="project" value="InterPro"/>
</dbReference>
<evidence type="ECO:0000313" key="5">
    <source>
        <dbReference type="EMBL" id="KQC29238.1"/>
    </source>
</evidence>
<evidence type="ECO:0000259" key="4">
    <source>
        <dbReference type="PROSITE" id="PS01124"/>
    </source>
</evidence>
<dbReference type="InterPro" id="IPR020449">
    <property type="entry name" value="Tscrpt_reg_AraC-type_HTH"/>
</dbReference>
<dbReference type="InterPro" id="IPR009057">
    <property type="entry name" value="Homeodomain-like_sf"/>
</dbReference>
<dbReference type="SUPFAM" id="SSF46689">
    <property type="entry name" value="Homeodomain-like"/>
    <property type="match status" value="2"/>
</dbReference>
<evidence type="ECO:0000313" key="6">
    <source>
        <dbReference type="Proteomes" id="UP000050827"/>
    </source>
</evidence>
<protein>
    <recommendedName>
        <fullName evidence="4">HTH araC/xylS-type domain-containing protein</fullName>
    </recommendedName>
</protein>
<proteinExistence type="predicted"/>
<sequence length="263" mass="30198">MNLASGQYFGNSLNAVENELLKLCITKHGKETSIEKHHHENTYLSVLFSGSYIEDGDGVTQCISAGDALFRPKGYEHKNSFIETQGICFNIEFKPKWFNLQHHKQDDVRLRKFKASKYPALYKLLLNVKYGEDTNTVFEHVYDWYSDFTTSKQITGSKQWVNEVIAALNDEIGEFHSLESLAHNVNVHPVYLSRAFKIQQGCTVGEFQLRLKIDRALDLLLNSSKCISAISFETGFYDDSHFIRSFKSVYGVPPHRFRNILRG</sequence>
<dbReference type="InterPro" id="IPR018062">
    <property type="entry name" value="HTH_AraC-typ_CS"/>
</dbReference>
<dbReference type="PANTHER" id="PTHR43280:SF28">
    <property type="entry name" value="HTH-TYPE TRANSCRIPTIONAL ACTIVATOR RHAS"/>
    <property type="match status" value="1"/>
</dbReference>
<dbReference type="InterPro" id="IPR018060">
    <property type="entry name" value="HTH_AraC"/>
</dbReference>